<feature type="domain" description="F5/8 type C" evidence="1">
    <location>
        <begin position="23"/>
        <end position="179"/>
    </location>
</feature>
<accession>A0A3B0VYH2</accession>
<organism evidence="2">
    <name type="scientific">hydrothermal vent metagenome</name>
    <dbReference type="NCBI Taxonomy" id="652676"/>
    <lineage>
        <taxon>unclassified sequences</taxon>
        <taxon>metagenomes</taxon>
        <taxon>ecological metagenomes</taxon>
    </lineage>
</organism>
<sequence>MKALFISIVSSILLISNINIANASNTSISIEIKKVNTENIFAIAQDKITDGIMFDEMNYEMISGFDQMAESIWWSGYSGTITMDLGNAFMVQEILMQVESNDAYQMEYFISDNNWSTLFTVNREDGDTFGMDIMSSDSLNEEYVASMDFTAVETRYLRLSGLDSIDHVYYLSEIQVFGDISIQSALNAPQNISPVPAPPSVMLFGAGLMMLMGLQYRRKQQAGELLKA</sequence>
<gene>
    <name evidence="2" type="ORF">MNBD_GAMMA04-2313</name>
</gene>
<dbReference type="AlphaFoldDB" id="A0A3B0VYH2"/>
<dbReference type="Gene3D" id="2.60.120.260">
    <property type="entry name" value="Galactose-binding domain-like"/>
    <property type="match status" value="1"/>
</dbReference>
<evidence type="ECO:0000313" key="2">
    <source>
        <dbReference type="EMBL" id="VAW45410.1"/>
    </source>
</evidence>
<dbReference type="PROSITE" id="PS50022">
    <property type="entry name" value="FA58C_3"/>
    <property type="match status" value="1"/>
</dbReference>
<dbReference type="InterPro" id="IPR000421">
    <property type="entry name" value="FA58C"/>
</dbReference>
<name>A0A3B0VYH2_9ZZZZ</name>
<dbReference type="EMBL" id="UOFB01000081">
    <property type="protein sequence ID" value="VAW45410.1"/>
    <property type="molecule type" value="Genomic_DNA"/>
</dbReference>
<evidence type="ECO:0000259" key="1">
    <source>
        <dbReference type="PROSITE" id="PS50022"/>
    </source>
</evidence>
<proteinExistence type="predicted"/>
<protein>
    <recommendedName>
        <fullName evidence="1">F5/8 type C domain-containing protein</fullName>
    </recommendedName>
</protein>
<dbReference type="SUPFAM" id="SSF49785">
    <property type="entry name" value="Galactose-binding domain-like"/>
    <property type="match status" value="1"/>
</dbReference>
<reference evidence="2" key="1">
    <citation type="submission" date="2018-06" db="EMBL/GenBank/DDBJ databases">
        <authorList>
            <person name="Zhirakovskaya E."/>
        </authorList>
    </citation>
    <scope>NUCLEOTIDE SEQUENCE</scope>
</reference>
<dbReference type="InterPro" id="IPR008979">
    <property type="entry name" value="Galactose-bd-like_sf"/>
</dbReference>